<evidence type="ECO:0000313" key="1">
    <source>
        <dbReference type="EnsemblMetazoa" id="SMAR001193-PA"/>
    </source>
</evidence>
<organism evidence="1 2">
    <name type="scientific">Strigamia maritima</name>
    <name type="common">European centipede</name>
    <name type="synonym">Geophilus maritimus</name>
    <dbReference type="NCBI Taxonomy" id="126957"/>
    <lineage>
        <taxon>Eukaryota</taxon>
        <taxon>Metazoa</taxon>
        <taxon>Ecdysozoa</taxon>
        <taxon>Arthropoda</taxon>
        <taxon>Myriapoda</taxon>
        <taxon>Chilopoda</taxon>
        <taxon>Pleurostigmophora</taxon>
        <taxon>Geophilomorpha</taxon>
        <taxon>Linotaeniidae</taxon>
        <taxon>Strigamia</taxon>
    </lineage>
</organism>
<dbReference type="AlphaFoldDB" id="T1IJW6"/>
<evidence type="ECO:0000313" key="2">
    <source>
        <dbReference type="Proteomes" id="UP000014500"/>
    </source>
</evidence>
<reference evidence="1" key="2">
    <citation type="submission" date="2015-02" db="UniProtKB">
        <authorList>
            <consortium name="EnsemblMetazoa"/>
        </authorList>
    </citation>
    <scope>IDENTIFICATION</scope>
</reference>
<reference evidence="2" key="1">
    <citation type="submission" date="2011-05" db="EMBL/GenBank/DDBJ databases">
        <authorList>
            <person name="Richards S.R."/>
            <person name="Qu J."/>
            <person name="Jiang H."/>
            <person name="Jhangiani S.N."/>
            <person name="Agravi P."/>
            <person name="Goodspeed R."/>
            <person name="Gross S."/>
            <person name="Mandapat C."/>
            <person name="Jackson L."/>
            <person name="Mathew T."/>
            <person name="Pu L."/>
            <person name="Thornton R."/>
            <person name="Saada N."/>
            <person name="Wilczek-Boney K.B."/>
            <person name="Lee S."/>
            <person name="Kovar C."/>
            <person name="Wu Y."/>
            <person name="Scherer S.E."/>
            <person name="Worley K.C."/>
            <person name="Muzny D.M."/>
            <person name="Gibbs R."/>
        </authorList>
    </citation>
    <scope>NUCLEOTIDE SEQUENCE</scope>
    <source>
        <strain evidence="2">Brora</strain>
    </source>
</reference>
<dbReference type="EnsemblMetazoa" id="SMAR001193-RA">
    <property type="protein sequence ID" value="SMAR001193-PA"/>
    <property type="gene ID" value="SMAR001193"/>
</dbReference>
<dbReference type="Proteomes" id="UP000014500">
    <property type="component" value="Unassembled WGS sequence"/>
</dbReference>
<accession>T1IJW6</accession>
<name>T1IJW6_STRMM</name>
<keyword evidence="2" id="KW-1185">Reference proteome</keyword>
<proteinExistence type="predicted"/>
<dbReference type="HOGENOM" id="CLU_1697728_0_0_1"/>
<dbReference type="EMBL" id="JH430361">
    <property type="status" value="NOT_ANNOTATED_CDS"/>
    <property type="molecule type" value="Genomic_DNA"/>
</dbReference>
<dbReference type="Gene3D" id="6.10.250.1290">
    <property type="match status" value="1"/>
</dbReference>
<protein>
    <submittedName>
        <fullName evidence="1">Uncharacterized protein</fullName>
    </submittedName>
</protein>
<sequence>MASTGGRRNGCDSDLVICGSRTMTPSALKSFIDLAGTHNRRHISFRRFDYCGFRQQYLKIFPPGCDLERKNLTEFNTAHSRKISMLGIPDEGITNHRKKIQGHRSISQSCYCNWRFIDMGIKRCIVLNRGTSKTKCKGLTFHFLPKLKIDGWLGK</sequence>